<dbReference type="Proteomes" id="UP001549106">
    <property type="component" value="Unassembled WGS sequence"/>
</dbReference>
<feature type="region of interest" description="Disordered" evidence="1">
    <location>
        <begin position="48"/>
        <end position="87"/>
    </location>
</feature>
<evidence type="ECO:0000256" key="1">
    <source>
        <dbReference type="SAM" id="MobiDB-lite"/>
    </source>
</evidence>
<evidence type="ECO:0000313" key="3">
    <source>
        <dbReference type="EMBL" id="MET3749003.1"/>
    </source>
</evidence>
<dbReference type="RefSeq" id="WP_257463746.1">
    <property type="nucleotide sequence ID" value="NZ_BAABXP010000002.1"/>
</dbReference>
<feature type="compositionally biased region" description="Basic and acidic residues" evidence="1">
    <location>
        <begin position="53"/>
        <end position="79"/>
    </location>
</feature>
<reference evidence="3 4" key="1">
    <citation type="submission" date="2024-06" db="EMBL/GenBank/DDBJ databases">
        <title>Genomic Encyclopedia of Type Strains, Phase IV (KMG-IV): sequencing the most valuable type-strain genomes for metagenomic binning, comparative biology and taxonomic classification.</title>
        <authorList>
            <person name="Goeker M."/>
        </authorList>
    </citation>
    <scope>NUCLEOTIDE SEQUENCE [LARGE SCALE GENOMIC DNA]</scope>
    <source>
        <strain evidence="3 4">DSM 29492</strain>
    </source>
</reference>
<evidence type="ECO:0000313" key="4">
    <source>
        <dbReference type="Proteomes" id="UP001549106"/>
    </source>
</evidence>
<feature type="transmembrane region" description="Helical" evidence="2">
    <location>
        <begin position="138"/>
        <end position="160"/>
    </location>
</feature>
<protein>
    <submittedName>
        <fullName evidence="3">5-bromo-4-chloroindolyl phosphate hydrolysis protein</fullName>
    </submittedName>
</protein>
<dbReference type="EMBL" id="JBEPMJ010000001">
    <property type="protein sequence ID" value="MET3749003.1"/>
    <property type="molecule type" value="Genomic_DNA"/>
</dbReference>
<evidence type="ECO:0000256" key="2">
    <source>
        <dbReference type="SAM" id="Phobius"/>
    </source>
</evidence>
<keyword evidence="2" id="KW-1133">Transmembrane helix</keyword>
<dbReference type="Pfam" id="PF10112">
    <property type="entry name" value="Halogen_Hydrol"/>
    <property type="match status" value="1"/>
</dbReference>
<sequence length="400" mass="45151">MEKNQKNNSQDFDFSVVEDKIQQVQNIIEKAVKSKDFQEMSQSVTQMVNKTLDQYKKEHPEMGKTREKPQADHRSDRESGSAANGEKLQMLYMKPTGEKVRSILLAVFGGILTGSTACGFLAVQMVRLLTDSGSSGAAAVMLTGMAAGAFMLGTGILGLGKLRRFKKYQKTLGKRTYCDLTKLAQAVGKPVKFVKKDLKKMIGKGWFTEGCFDGSETCLITSRETFCQYQEMEKALEEKKKQEALRAQEESELSPEVKEVLEKGRNYLDRLRKSNDAIPGEEISAKIFKMEKIVEQIFQRTKAHPEIIPDLKRMMDYYLPMTVKLLEAYEDMDSQPVQGETIRSSKKEIEDTLDTLNDAFAKLLDSVFQDTAWDVSSDISVLHTLLAQEGLKDSDFKIQH</sequence>
<gene>
    <name evidence="3" type="ORF">ABID24_000219</name>
</gene>
<keyword evidence="2" id="KW-0472">Membrane</keyword>
<keyword evidence="4" id="KW-1185">Reference proteome</keyword>
<dbReference type="InterPro" id="IPR018770">
    <property type="entry name" value="ChloroindolylP_hydrolase"/>
</dbReference>
<comment type="caution">
    <text evidence="3">The sequence shown here is derived from an EMBL/GenBank/DDBJ whole genome shotgun (WGS) entry which is preliminary data.</text>
</comment>
<accession>A0ABV2LXS2</accession>
<keyword evidence="2" id="KW-0812">Transmembrane</keyword>
<organism evidence="3 4">
    <name type="scientific">Blautia caecimuris</name>
    <dbReference type="NCBI Taxonomy" id="1796615"/>
    <lineage>
        <taxon>Bacteria</taxon>
        <taxon>Bacillati</taxon>
        <taxon>Bacillota</taxon>
        <taxon>Clostridia</taxon>
        <taxon>Lachnospirales</taxon>
        <taxon>Lachnospiraceae</taxon>
        <taxon>Blautia</taxon>
    </lineage>
</organism>
<feature type="transmembrane region" description="Helical" evidence="2">
    <location>
        <begin position="103"/>
        <end position="126"/>
    </location>
</feature>
<proteinExistence type="predicted"/>
<name>A0ABV2LXS2_9FIRM</name>